<dbReference type="Gene3D" id="3.40.630.10">
    <property type="entry name" value="Zn peptidases"/>
    <property type="match status" value="1"/>
</dbReference>
<evidence type="ECO:0000256" key="1">
    <source>
        <dbReference type="ARBA" id="ARBA00001947"/>
    </source>
</evidence>
<evidence type="ECO:0000313" key="7">
    <source>
        <dbReference type="EMBL" id="MFD2530982.1"/>
    </source>
</evidence>
<dbReference type="CDD" id="cd05651">
    <property type="entry name" value="M20_ArgE_DapE-like"/>
    <property type="match status" value="1"/>
</dbReference>
<dbReference type="InterPro" id="IPR036264">
    <property type="entry name" value="Bact_exopeptidase_dim_dom"/>
</dbReference>
<evidence type="ECO:0000256" key="4">
    <source>
        <dbReference type="ARBA" id="ARBA00022833"/>
    </source>
</evidence>
<dbReference type="InterPro" id="IPR050072">
    <property type="entry name" value="Peptidase_M20A"/>
</dbReference>
<accession>A0ABW5JI67</accession>
<dbReference type="SUPFAM" id="SSF55031">
    <property type="entry name" value="Bacterial exopeptidase dimerisation domain"/>
    <property type="match status" value="1"/>
</dbReference>
<evidence type="ECO:0000313" key="8">
    <source>
        <dbReference type="Proteomes" id="UP001597460"/>
    </source>
</evidence>
<sequence length="354" mass="39171">MNKIEQLTEQAIELLKKLISIRSYSGEEDETAALISNTLEEFSFIPQRKGNNVWACAGKLDREKPTLMLNSHHDTVKASSKWTKDPFTPALENGKLFGLGSNDAGGPLVSLLAAFIYLSQQEQPYNLVFLASAEEETSGKNGVPIVLPELGEIDLAIVGEPTSMELAIAERGLIVLDCVAHGESGHAARNEGKNALYKAMKDIEWFRTFRFEEVSEVLGEINMTVTMIEAGSQHNVVPDECRFVVDVRPNEFYSNEEVVEIILKHVDCEVTPRSTNLNASGIAPDHPAVKKAQQLGIKTYGSKTMSDQVHMPFNSVKIGPGSTHRSHTADEFIYPDEIRDGIKTYIKLLDNLKI</sequence>
<keyword evidence="5" id="KW-0170">Cobalt</keyword>
<dbReference type="InterPro" id="IPR011650">
    <property type="entry name" value="Peptidase_M20_dimer"/>
</dbReference>
<dbReference type="RefSeq" id="WP_390297157.1">
    <property type="nucleotide sequence ID" value="NZ_JBHULI010000001.1"/>
</dbReference>
<organism evidence="7 8">
    <name type="scientific">Gracilimonas halophila</name>
    <dbReference type="NCBI Taxonomy" id="1834464"/>
    <lineage>
        <taxon>Bacteria</taxon>
        <taxon>Pseudomonadati</taxon>
        <taxon>Balneolota</taxon>
        <taxon>Balneolia</taxon>
        <taxon>Balneolales</taxon>
        <taxon>Balneolaceae</taxon>
        <taxon>Gracilimonas</taxon>
    </lineage>
</organism>
<proteinExistence type="predicted"/>
<comment type="cofactor">
    <cofactor evidence="1">
        <name>Zn(2+)</name>
        <dbReference type="ChEBI" id="CHEBI:29105"/>
    </cofactor>
</comment>
<dbReference type="EMBL" id="JBHULI010000001">
    <property type="protein sequence ID" value="MFD2530982.1"/>
    <property type="molecule type" value="Genomic_DNA"/>
</dbReference>
<keyword evidence="4" id="KW-0862">Zinc</keyword>
<reference evidence="8" key="1">
    <citation type="journal article" date="2019" name="Int. J. Syst. Evol. Microbiol.">
        <title>The Global Catalogue of Microorganisms (GCM) 10K type strain sequencing project: providing services to taxonomists for standard genome sequencing and annotation.</title>
        <authorList>
            <consortium name="The Broad Institute Genomics Platform"/>
            <consortium name="The Broad Institute Genome Sequencing Center for Infectious Disease"/>
            <person name="Wu L."/>
            <person name="Ma J."/>
        </authorList>
    </citation>
    <scope>NUCLEOTIDE SEQUENCE [LARGE SCALE GENOMIC DNA]</scope>
    <source>
        <strain evidence="8">KCTC 52042</strain>
    </source>
</reference>
<dbReference type="Pfam" id="PF01546">
    <property type="entry name" value="Peptidase_M20"/>
    <property type="match status" value="1"/>
</dbReference>
<evidence type="ECO:0000256" key="2">
    <source>
        <dbReference type="ARBA" id="ARBA00022723"/>
    </source>
</evidence>
<dbReference type="SUPFAM" id="SSF53187">
    <property type="entry name" value="Zn-dependent exopeptidases"/>
    <property type="match status" value="1"/>
</dbReference>
<name>A0ABW5JI67_9BACT</name>
<dbReference type="InterPro" id="IPR001261">
    <property type="entry name" value="ArgE/DapE_CS"/>
</dbReference>
<dbReference type="PANTHER" id="PTHR43808:SF31">
    <property type="entry name" value="N-ACETYL-L-CITRULLINE DEACETYLASE"/>
    <property type="match status" value="1"/>
</dbReference>
<evidence type="ECO:0000256" key="3">
    <source>
        <dbReference type="ARBA" id="ARBA00022801"/>
    </source>
</evidence>
<dbReference type="PANTHER" id="PTHR43808">
    <property type="entry name" value="ACETYLORNITHINE DEACETYLASE"/>
    <property type="match status" value="1"/>
</dbReference>
<evidence type="ECO:0000259" key="6">
    <source>
        <dbReference type="Pfam" id="PF07687"/>
    </source>
</evidence>
<evidence type="ECO:0000256" key="5">
    <source>
        <dbReference type="ARBA" id="ARBA00023285"/>
    </source>
</evidence>
<dbReference type="Gene3D" id="3.30.70.360">
    <property type="match status" value="1"/>
</dbReference>
<keyword evidence="8" id="KW-1185">Reference proteome</keyword>
<feature type="domain" description="Peptidase M20 dimerisation" evidence="6">
    <location>
        <begin position="168"/>
        <end position="267"/>
    </location>
</feature>
<comment type="caution">
    <text evidence="7">The sequence shown here is derived from an EMBL/GenBank/DDBJ whole genome shotgun (WGS) entry which is preliminary data.</text>
</comment>
<protein>
    <submittedName>
        <fullName evidence="7">M20 family metallo-hydrolase</fullName>
    </submittedName>
</protein>
<gene>
    <name evidence="7" type="ORF">ACFSVN_00820</name>
</gene>
<dbReference type="Pfam" id="PF07687">
    <property type="entry name" value="M20_dimer"/>
    <property type="match status" value="1"/>
</dbReference>
<dbReference type="Proteomes" id="UP001597460">
    <property type="component" value="Unassembled WGS sequence"/>
</dbReference>
<keyword evidence="2" id="KW-0479">Metal-binding</keyword>
<dbReference type="PROSITE" id="PS00758">
    <property type="entry name" value="ARGE_DAPE_CPG2_1"/>
    <property type="match status" value="1"/>
</dbReference>
<keyword evidence="3" id="KW-0378">Hydrolase</keyword>
<dbReference type="InterPro" id="IPR002933">
    <property type="entry name" value="Peptidase_M20"/>
</dbReference>